<name>A0ABS2NBZ4_9BACI</name>
<dbReference type="Proteomes" id="UP001646157">
    <property type="component" value="Unassembled WGS sequence"/>
</dbReference>
<proteinExistence type="predicted"/>
<keyword evidence="2" id="KW-1185">Reference proteome</keyword>
<protein>
    <submittedName>
        <fullName evidence="1">Uncharacterized protein</fullName>
    </submittedName>
</protein>
<organism evidence="1 2">
    <name type="scientific">Rossellomorea pakistanensis</name>
    <dbReference type="NCBI Taxonomy" id="992288"/>
    <lineage>
        <taxon>Bacteria</taxon>
        <taxon>Bacillati</taxon>
        <taxon>Bacillota</taxon>
        <taxon>Bacilli</taxon>
        <taxon>Bacillales</taxon>
        <taxon>Bacillaceae</taxon>
        <taxon>Rossellomorea</taxon>
    </lineage>
</organism>
<dbReference type="EMBL" id="JAFBDZ010000002">
    <property type="protein sequence ID" value="MBM7585374.1"/>
    <property type="molecule type" value="Genomic_DNA"/>
</dbReference>
<gene>
    <name evidence="1" type="ORF">JOC86_001916</name>
</gene>
<accession>A0ABS2NBZ4</accession>
<comment type="caution">
    <text evidence="1">The sequence shown here is derived from an EMBL/GenBank/DDBJ whole genome shotgun (WGS) entry which is preliminary data.</text>
</comment>
<sequence length="59" mass="7174">MELTKATQELPYPVDHASEIKEIKERTEVIMRIEKEKNSFQGWQKNEKIQKRWKKKSND</sequence>
<dbReference type="RefSeq" id="WP_205171154.1">
    <property type="nucleotide sequence ID" value="NZ_JAFBDZ010000002.1"/>
</dbReference>
<evidence type="ECO:0000313" key="1">
    <source>
        <dbReference type="EMBL" id="MBM7585374.1"/>
    </source>
</evidence>
<reference evidence="1 2" key="1">
    <citation type="submission" date="2021-01" db="EMBL/GenBank/DDBJ databases">
        <title>Genomic Encyclopedia of Type Strains, Phase IV (KMG-IV): sequencing the most valuable type-strain genomes for metagenomic binning, comparative biology and taxonomic classification.</title>
        <authorList>
            <person name="Goeker M."/>
        </authorList>
    </citation>
    <scope>NUCLEOTIDE SEQUENCE [LARGE SCALE GENOMIC DNA]</scope>
    <source>
        <strain evidence="1 2">DSM 24834</strain>
    </source>
</reference>
<evidence type="ECO:0000313" key="2">
    <source>
        <dbReference type="Proteomes" id="UP001646157"/>
    </source>
</evidence>